<keyword evidence="1" id="KW-1015">Disulfide bond</keyword>
<dbReference type="SUPFAM" id="SSF56436">
    <property type="entry name" value="C-type lectin-like"/>
    <property type="match status" value="1"/>
</dbReference>
<reference evidence="4" key="1">
    <citation type="submission" date="2021-01" db="EMBL/GenBank/DDBJ databases">
        <title>A chromosome-scale assembly of European eel, Anguilla anguilla.</title>
        <authorList>
            <person name="Henkel C."/>
            <person name="Jong-Raadsen S.A."/>
            <person name="Dufour S."/>
            <person name="Weltzien F.-A."/>
            <person name="Palstra A.P."/>
            <person name="Pelster B."/>
            <person name="Spaink H.P."/>
            <person name="Van Den Thillart G.E."/>
            <person name="Jansen H."/>
            <person name="Zahm M."/>
            <person name="Klopp C."/>
            <person name="Cedric C."/>
            <person name="Louis A."/>
            <person name="Berthelot C."/>
            <person name="Parey E."/>
            <person name="Roest Crollius H."/>
            <person name="Montfort J."/>
            <person name="Robinson-Rechavi M."/>
            <person name="Bucao C."/>
            <person name="Bouchez O."/>
            <person name="Gislard M."/>
            <person name="Lluch J."/>
            <person name="Milhes M."/>
            <person name="Lampietro C."/>
            <person name="Lopez Roques C."/>
            <person name="Donnadieu C."/>
            <person name="Braasch I."/>
            <person name="Desvignes T."/>
            <person name="Postlethwait J."/>
            <person name="Bobe J."/>
            <person name="Guiguen Y."/>
            <person name="Dirks R."/>
        </authorList>
    </citation>
    <scope>NUCLEOTIDE SEQUENCE</scope>
    <source>
        <strain evidence="4">Tag_6206</strain>
        <tissue evidence="4">Liver</tissue>
    </source>
</reference>
<dbReference type="Pfam" id="PF00059">
    <property type="entry name" value="Lectin_C"/>
    <property type="match status" value="1"/>
</dbReference>
<feature type="chain" id="PRO_5039345144" description="C-type lectin domain-containing protein" evidence="2">
    <location>
        <begin position="22"/>
        <end position="161"/>
    </location>
</feature>
<dbReference type="PROSITE" id="PS50041">
    <property type="entry name" value="C_TYPE_LECTIN_2"/>
    <property type="match status" value="1"/>
</dbReference>
<proteinExistence type="predicted"/>
<name>A0A9D3M5A2_ANGAN</name>
<evidence type="ECO:0000259" key="3">
    <source>
        <dbReference type="PROSITE" id="PS50041"/>
    </source>
</evidence>
<dbReference type="CDD" id="cd00037">
    <property type="entry name" value="CLECT"/>
    <property type="match status" value="1"/>
</dbReference>
<dbReference type="Gene3D" id="3.10.100.10">
    <property type="entry name" value="Mannose-Binding Protein A, subunit A"/>
    <property type="match status" value="1"/>
</dbReference>
<dbReference type="OMA" id="GEAELHC"/>
<comment type="caution">
    <text evidence="4">The sequence shown here is derived from an EMBL/GenBank/DDBJ whole genome shotgun (WGS) entry which is preliminary data.</text>
</comment>
<dbReference type="AlphaFoldDB" id="A0A9D3M5A2"/>
<evidence type="ECO:0000313" key="4">
    <source>
        <dbReference type="EMBL" id="KAG5841989.1"/>
    </source>
</evidence>
<dbReference type="InterPro" id="IPR002353">
    <property type="entry name" value="AntifreezeII"/>
</dbReference>
<gene>
    <name evidence="4" type="ORF">ANANG_G00172920</name>
</gene>
<evidence type="ECO:0000256" key="2">
    <source>
        <dbReference type="SAM" id="SignalP"/>
    </source>
</evidence>
<protein>
    <recommendedName>
        <fullName evidence="3">C-type lectin domain-containing protein</fullName>
    </recommendedName>
</protein>
<dbReference type="EMBL" id="JAFIRN010000009">
    <property type="protein sequence ID" value="KAG5841989.1"/>
    <property type="molecule type" value="Genomic_DNA"/>
</dbReference>
<accession>A0A9D3M5A2</accession>
<dbReference type="SMART" id="SM00034">
    <property type="entry name" value="CLECT"/>
    <property type="match status" value="1"/>
</dbReference>
<evidence type="ECO:0000256" key="1">
    <source>
        <dbReference type="ARBA" id="ARBA00023157"/>
    </source>
</evidence>
<dbReference type="InterPro" id="IPR018378">
    <property type="entry name" value="C-type_lectin_CS"/>
</dbReference>
<dbReference type="Proteomes" id="UP001044222">
    <property type="component" value="Chromosome 9"/>
</dbReference>
<keyword evidence="5" id="KW-1185">Reference proteome</keyword>
<dbReference type="PRINTS" id="PR00356">
    <property type="entry name" value="ANTIFREEZEII"/>
</dbReference>
<feature type="domain" description="C-type lectin" evidence="3">
    <location>
        <begin position="36"/>
        <end position="154"/>
    </location>
</feature>
<dbReference type="InterPro" id="IPR050111">
    <property type="entry name" value="C-type_lectin/snaclec_domain"/>
</dbReference>
<dbReference type="InterPro" id="IPR001304">
    <property type="entry name" value="C-type_lectin-like"/>
</dbReference>
<keyword evidence="2" id="KW-0732">Signal</keyword>
<dbReference type="PANTHER" id="PTHR22803">
    <property type="entry name" value="MANNOSE, PHOSPHOLIPASE, LECTIN RECEPTOR RELATED"/>
    <property type="match status" value="1"/>
</dbReference>
<sequence>MVSFPMAKLVFMVVLSGLILASEQCQDSCPDGWKGFNDRCFKHFPQQWDWVQAESFCVSQGGNLASVHSAEEFQFLKDLCKAADPQENPFWIGLTDCQKEGTWMWSDGSKVDYQRWNSGEPNNLSDEDCVHSNWSVQKMWNDIPCTYQYRFICVQRSAGRA</sequence>
<dbReference type="PROSITE" id="PS00615">
    <property type="entry name" value="C_TYPE_LECTIN_1"/>
    <property type="match status" value="1"/>
</dbReference>
<dbReference type="InterPro" id="IPR016187">
    <property type="entry name" value="CTDL_fold"/>
</dbReference>
<organism evidence="4 5">
    <name type="scientific">Anguilla anguilla</name>
    <name type="common">European freshwater eel</name>
    <name type="synonym">Muraena anguilla</name>
    <dbReference type="NCBI Taxonomy" id="7936"/>
    <lineage>
        <taxon>Eukaryota</taxon>
        <taxon>Metazoa</taxon>
        <taxon>Chordata</taxon>
        <taxon>Craniata</taxon>
        <taxon>Vertebrata</taxon>
        <taxon>Euteleostomi</taxon>
        <taxon>Actinopterygii</taxon>
        <taxon>Neopterygii</taxon>
        <taxon>Teleostei</taxon>
        <taxon>Anguilliformes</taxon>
        <taxon>Anguillidae</taxon>
        <taxon>Anguilla</taxon>
    </lineage>
</organism>
<feature type="signal peptide" evidence="2">
    <location>
        <begin position="1"/>
        <end position="21"/>
    </location>
</feature>
<evidence type="ECO:0000313" key="5">
    <source>
        <dbReference type="Proteomes" id="UP001044222"/>
    </source>
</evidence>
<dbReference type="OrthoDB" id="418245at2759"/>
<dbReference type="InterPro" id="IPR016186">
    <property type="entry name" value="C-type_lectin-like/link_sf"/>
</dbReference>